<organism evidence="2 3">
    <name type="scientific">Parelaphostrongylus tenuis</name>
    <name type="common">Meningeal worm</name>
    <dbReference type="NCBI Taxonomy" id="148309"/>
    <lineage>
        <taxon>Eukaryota</taxon>
        <taxon>Metazoa</taxon>
        <taxon>Ecdysozoa</taxon>
        <taxon>Nematoda</taxon>
        <taxon>Chromadorea</taxon>
        <taxon>Rhabditida</taxon>
        <taxon>Rhabditina</taxon>
        <taxon>Rhabditomorpha</taxon>
        <taxon>Strongyloidea</taxon>
        <taxon>Metastrongylidae</taxon>
        <taxon>Parelaphostrongylus</taxon>
    </lineage>
</organism>
<comment type="caution">
    <text evidence="2">The sequence shown here is derived from an EMBL/GenBank/DDBJ whole genome shotgun (WGS) entry which is preliminary data.</text>
</comment>
<dbReference type="AlphaFoldDB" id="A0AAD5N6F4"/>
<accession>A0AAD5N6F4</accession>
<feature type="non-terminal residue" evidence="2">
    <location>
        <position position="127"/>
    </location>
</feature>
<keyword evidence="3" id="KW-1185">Reference proteome</keyword>
<dbReference type="Proteomes" id="UP001196413">
    <property type="component" value="Unassembled WGS sequence"/>
</dbReference>
<feature type="region of interest" description="Disordered" evidence="1">
    <location>
        <begin position="97"/>
        <end position="127"/>
    </location>
</feature>
<gene>
    <name evidence="2" type="ORF">KIN20_023329</name>
</gene>
<evidence type="ECO:0000313" key="2">
    <source>
        <dbReference type="EMBL" id="KAJ1363456.1"/>
    </source>
</evidence>
<evidence type="ECO:0000313" key="3">
    <source>
        <dbReference type="Proteomes" id="UP001196413"/>
    </source>
</evidence>
<evidence type="ECO:0000256" key="1">
    <source>
        <dbReference type="SAM" id="MobiDB-lite"/>
    </source>
</evidence>
<feature type="compositionally biased region" description="Low complexity" evidence="1">
    <location>
        <begin position="97"/>
        <end position="107"/>
    </location>
</feature>
<proteinExistence type="predicted"/>
<dbReference type="EMBL" id="JAHQIW010004725">
    <property type="protein sequence ID" value="KAJ1363456.1"/>
    <property type="molecule type" value="Genomic_DNA"/>
</dbReference>
<name>A0AAD5N6F4_PARTN</name>
<protein>
    <submittedName>
        <fullName evidence="2">Uncharacterized protein</fullName>
    </submittedName>
</protein>
<sequence>MKVEKKIEQRRHSKLKVEPRPRPFDQLCVNIWNVAGPPGQCSQHDTQQGTVNLFAWAQILEPMQGPQQHFYHRVPQAHLMATTESWISCMTQVAASTTQPSSSQSNAVVTTVARNPPQRKGGTKVLK</sequence>
<reference evidence="2" key="1">
    <citation type="submission" date="2021-06" db="EMBL/GenBank/DDBJ databases">
        <title>Parelaphostrongylus tenuis whole genome reference sequence.</title>
        <authorList>
            <person name="Garwood T.J."/>
            <person name="Larsen P.A."/>
            <person name="Fountain-Jones N.M."/>
            <person name="Garbe J.R."/>
            <person name="Macchietto M.G."/>
            <person name="Kania S.A."/>
            <person name="Gerhold R.W."/>
            <person name="Richards J.E."/>
            <person name="Wolf T.M."/>
        </authorList>
    </citation>
    <scope>NUCLEOTIDE SEQUENCE</scope>
    <source>
        <strain evidence="2">MNPRO001-30</strain>
        <tissue evidence="2">Meninges</tissue>
    </source>
</reference>